<dbReference type="AlphaFoldDB" id="A0A166AZG5"/>
<feature type="non-terminal residue" evidence="1">
    <location>
        <position position="1"/>
    </location>
</feature>
<dbReference type="STRING" id="1314781.A0A166AZG5"/>
<dbReference type="Proteomes" id="UP000077266">
    <property type="component" value="Unassembled WGS sequence"/>
</dbReference>
<evidence type="ECO:0000313" key="2">
    <source>
        <dbReference type="Proteomes" id="UP000077266"/>
    </source>
</evidence>
<organism evidence="1 2">
    <name type="scientific">Exidia glandulosa HHB12029</name>
    <dbReference type="NCBI Taxonomy" id="1314781"/>
    <lineage>
        <taxon>Eukaryota</taxon>
        <taxon>Fungi</taxon>
        <taxon>Dikarya</taxon>
        <taxon>Basidiomycota</taxon>
        <taxon>Agaricomycotina</taxon>
        <taxon>Agaricomycetes</taxon>
        <taxon>Auriculariales</taxon>
        <taxon>Exidiaceae</taxon>
        <taxon>Exidia</taxon>
    </lineage>
</organism>
<name>A0A166AZG5_EXIGL</name>
<dbReference type="Gene3D" id="1.20.1280.50">
    <property type="match status" value="1"/>
</dbReference>
<dbReference type="OrthoDB" id="3357519at2759"/>
<protein>
    <submittedName>
        <fullName evidence="1">Uncharacterized protein</fullName>
    </submittedName>
</protein>
<sequence length="512" mass="57104">MAQVGLNRATRMAFYEGIRRQYQDRAVTLQRARDDARALALQTEAVLRSINVDLGFVGERIVELDSMIYNLRGYMDPRIVASLPTELLRQIFSVLAADVAARWEMETKPSMDDLCLPYRLESVCRRWRAEALDCPALWASVIVPLANSEPEIGHVNAHVARCIARSGRLPLDITCLWNMPHEQPIVAPELQQMILDSLGAESSRWGRCSFAMPYLSFPGTSLSESLRRSTPLLEELYIAGVTSNDFEGDEPEHSAYYLPHCPNLRTLVSKDSDVLLSHPHAPLLSLVHLRIVTDLAPPSAVWTMLQLAPSLQHFDFSLGDDTSMSPVISQSRLSLPALRTLAVRIFAAGWLNAWAPQMDMPNLRRLELDTAEPELFDLHQLFSRIESTVVELSLCNDGYELNERPCEVVRTLPNIRSLRLGEWEDILPSFFRELAAPSLCPQLESFSVGGRQDIDQTAAEAIAHFVRSRTVGLPSDSSTPRRLASVDLESAAGVPAWLKDQVATLLTIPACS</sequence>
<dbReference type="InterPro" id="IPR032675">
    <property type="entry name" value="LRR_dom_sf"/>
</dbReference>
<reference evidence="1 2" key="1">
    <citation type="journal article" date="2016" name="Mol. Biol. Evol.">
        <title>Comparative Genomics of Early-Diverging Mushroom-Forming Fungi Provides Insights into the Origins of Lignocellulose Decay Capabilities.</title>
        <authorList>
            <person name="Nagy L.G."/>
            <person name="Riley R."/>
            <person name="Tritt A."/>
            <person name="Adam C."/>
            <person name="Daum C."/>
            <person name="Floudas D."/>
            <person name="Sun H."/>
            <person name="Yadav J.S."/>
            <person name="Pangilinan J."/>
            <person name="Larsson K.H."/>
            <person name="Matsuura K."/>
            <person name="Barry K."/>
            <person name="Labutti K."/>
            <person name="Kuo R."/>
            <person name="Ohm R.A."/>
            <person name="Bhattacharya S.S."/>
            <person name="Shirouzu T."/>
            <person name="Yoshinaga Y."/>
            <person name="Martin F.M."/>
            <person name="Grigoriev I.V."/>
            <person name="Hibbett D.S."/>
        </authorList>
    </citation>
    <scope>NUCLEOTIDE SEQUENCE [LARGE SCALE GENOMIC DNA]</scope>
    <source>
        <strain evidence="1 2">HHB12029</strain>
    </source>
</reference>
<dbReference type="EMBL" id="KV425942">
    <property type="protein sequence ID" value="KZV96519.1"/>
    <property type="molecule type" value="Genomic_DNA"/>
</dbReference>
<dbReference type="PANTHER" id="PTHR38926">
    <property type="entry name" value="F-BOX DOMAIN CONTAINING PROTEIN, EXPRESSED"/>
    <property type="match status" value="1"/>
</dbReference>
<proteinExistence type="predicted"/>
<dbReference type="PANTHER" id="PTHR38926:SF5">
    <property type="entry name" value="F-BOX AND LEUCINE-RICH REPEAT PROTEIN 6"/>
    <property type="match status" value="1"/>
</dbReference>
<dbReference type="InParanoid" id="A0A166AZG5"/>
<gene>
    <name evidence="1" type="ORF">EXIGLDRAFT_733187</name>
</gene>
<keyword evidence="2" id="KW-1185">Reference proteome</keyword>
<accession>A0A166AZG5</accession>
<dbReference type="SUPFAM" id="SSF52047">
    <property type="entry name" value="RNI-like"/>
    <property type="match status" value="1"/>
</dbReference>
<dbReference type="Gene3D" id="3.80.10.10">
    <property type="entry name" value="Ribonuclease Inhibitor"/>
    <property type="match status" value="1"/>
</dbReference>
<evidence type="ECO:0000313" key="1">
    <source>
        <dbReference type="EMBL" id="KZV96519.1"/>
    </source>
</evidence>